<feature type="transmembrane region" description="Helical" evidence="1">
    <location>
        <begin position="217"/>
        <end position="235"/>
    </location>
</feature>
<feature type="transmembrane region" description="Helical" evidence="1">
    <location>
        <begin position="168"/>
        <end position="186"/>
    </location>
</feature>
<sequence>MVLIFNWLAYLLMVGVNALANIIPIGGKTTGEISARLEVLFTPAGYVFSIWGLIYLLLGVWLVRGIPKNRRNLPLYTETSPLFILSCLLNTAWIFLWHYQLFLWTVPVMVSLLLTLILLYQKVKDTDPAKMDQAPFSIYLGWISVATIANISYVLVEYNWDGFGLSQLTWTISMLIVATLLAVYFRIQQDDRLFPLVFVWAIIGIGVQNQATYPSLANLTYVLATIIFIVTLLPIKSKS</sequence>
<dbReference type="RefSeq" id="WP_275118241.1">
    <property type="nucleotide sequence ID" value="NZ_JAOTPO010000005.1"/>
</dbReference>
<keyword evidence="3" id="KW-1185">Reference proteome</keyword>
<feature type="transmembrane region" description="Helical" evidence="1">
    <location>
        <begin position="44"/>
        <end position="63"/>
    </location>
</feature>
<keyword evidence="1" id="KW-0812">Transmembrane</keyword>
<dbReference type="PANTHER" id="PTHR33802">
    <property type="entry name" value="SI:CH211-161H7.5-RELATED"/>
    <property type="match status" value="1"/>
</dbReference>
<evidence type="ECO:0000313" key="3">
    <source>
        <dbReference type="Proteomes" id="UP001148125"/>
    </source>
</evidence>
<gene>
    <name evidence="2" type="ORF">N7Z68_09505</name>
</gene>
<organism evidence="2 3">
    <name type="scientific">Alkalihalobacterium chitinilyticum</name>
    <dbReference type="NCBI Taxonomy" id="2980103"/>
    <lineage>
        <taxon>Bacteria</taxon>
        <taxon>Bacillati</taxon>
        <taxon>Bacillota</taxon>
        <taxon>Bacilli</taxon>
        <taxon>Bacillales</taxon>
        <taxon>Bacillaceae</taxon>
        <taxon>Alkalihalobacterium</taxon>
    </lineage>
</organism>
<comment type="caution">
    <text evidence="2">The sequence shown here is derived from an EMBL/GenBank/DDBJ whole genome shotgun (WGS) entry which is preliminary data.</text>
</comment>
<proteinExistence type="predicted"/>
<protein>
    <submittedName>
        <fullName evidence="2">Tryptophan-rich sensory protein</fullName>
    </submittedName>
</protein>
<feature type="transmembrane region" description="Helical" evidence="1">
    <location>
        <begin position="101"/>
        <end position="120"/>
    </location>
</feature>
<dbReference type="Gene3D" id="1.20.1260.100">
    <property type="entry name" value="TspO/MBR protein"/>
    <property type="match status" value="1"/>
</dbReference>
<evidence type="ECO:0000256" key="1">
    <source>
        <dbReference type="SAM" id="Phobius"/>
    </source>
</evidence>
<name>A0ABT5VGP9_9BACI</name>
<keyword evidence="1" id="KW-1133">Transmembrane helix</keyword>
<evidence type="ECO:0000313" key="2">
    <source>
        <dbReference type="EMBL" id="MDE5413623.1"/>
    </source>
</evidence>
<dbReference type="EMBL" id="JAOTPO010000005">
    <property type="protein sequence ID" value="MDE5413623.1"/>
    <property type="molecule type" value="Genomic_DNA"/>
</dbReference>
<reference evidence="2" key="1">
    <citation type="submission" date="2024-05" db="EMBL/GenBank/DDBJ databases">
        <title>Alkalihalobacillus sp. strain MEB203 novel alkaliphilic bacterium from Lonar Lake, India.</title>
        <authorList>
            <person name="Joshi A."/>
            <person name="Thite S."/>
            <person name="Mengade P."/>
        </authorList>
    </citation>
    <scope>NUCLEOTIDE SEQUENCE</scope>
    <source>
        <strain evidence="2">MEB 203</strain>
    </source>
</reference>
<keyword evidence="1" id="KW-0472">Membrane</keyword>
<dbReference type="Proteomes" id="UP001148125">
    <property type="component" value="Unassembled WGS sequence"/>
</dbReference>
<feature type="transmembrane region" description="Helical" evidence="1">
    <location>
        <begin position="193"/>
        <end position="211"/>
    </location>
</feature>
<accession>A0ABT5VGP9</accession>
<dbReference type="InterPro" id="IPR038330">
    <property type="entry name" value="TspO/MBR-related_sf"/>
</dbReference>
<feature type="transmembrane region" description="Helical" evidence="1">
    <location>
        <begin position="136"/>
        <end position="156"/>
    </location>
</feature>
<feature type="transmembrane region" description="Helical" evidence="1">
    <location>
        <begin position="75"/>
        <end position="95"/>
    </location>
</feature>
<dbReference type="PANTHER" id="PTHR33802:SF1">
    <property type="entry name" value="XK-RELATED PROTEIN"/>
    <property type="match status" value="1"/>
</dbReference>